<sequence length="341" mass="37925">MGFGRTDGATSQIRRLTDKGAPFAGRAKKLRRRKAAPAAPRTFSQGRPMRAYLVTGKTYPVRRELRAAGGLWSRDQMGYLFRVEDMARAAPVIERARLGAGELEIADDAFEPLAGEALRAYRQDRQERRRQRLLKRADAADKRAQTARNRIAPHEREFLALGEPVKIGHHSARRHRKLIERADKAFMDAGQALAEAESLRRLAETLAPVRVNGDAETRRQIERDANAAAIGVGDTIKDPIFGEGVVVSANPKTFTVNYTGRGFTETIDKSWATLVAKGSPEDIPEPKFKAGQKVIAMRLAATFEGVVTRVTRRGYRVQYEFNGRPYSDIFSEGSLEPLPLA</sequence>
<organism evidence="2 3">
    <name type="scientific">Methylocystis iwaonis</name>
    <dbReference type="NCBI Taxonomy" id="2885079"/>
    <lineage>
        <taxon>Bacteria</taxon>
        <taxon>Pseudomonadati</taxon>
        <taxon>Pseudomonadota</taxon>
        <taxon>Alphaproteobacteria</taxon>
        <taxon>Hyphomicrobiales</taxon>
        <taxon>Methylocystaceae</taxon>
        <taxon>Methylocystis</taxon>
    </lineage>
</organism>
<keyword evidence="2" id="KW-0614">Plasmid</keyword>
<keyword evidence="1" id="KW-0175">Coiled coil</keyword>
<feature type="coiled-coil region" evidence="1">
    <location>
        <begin position="123"/>
        <end position="150"/>
    </location>
</feature>
<evidence type="ECO:0000313" key="3">
    <source>
        <dbReference type="Proteomes" id="UP001317629"/>
    </source>
</evidence>
<dbReference type="Proteomes" id="UP001317629">
    <property type="component" value="Plasmid pSS37A-Re-2"/>
</dbReference>
<evidence type="ECO:0008006" key="4">
    <source>
        <dbReference type="Google" id="ProtNLM"/>
    </source>
</evidence>
<reference evidence="2 3" key="1">
    <citation type="journal article" date="2023" name="Int. J. Syst. Evol. Microbiol.">
        <title>Methylocystis iwaonis sp. nov., a type II methane-oxidizing bacterium from surface soil of a rice paddy field in Japan, and emended description of the genus Methylocystis (ex Whittenbury et al. 1970) Bowman et al. 1993.</title>
        <authorList>
            <person name="Kaise H."/>
            <person name="Sawadogo J.B."/>
            <person name="Alam M.S."/>
            <person name="Ueno C."/>
            <person name="Dianou D."/>
            <person name="Shinjo R."/>
            <person name="Asakawa S."/>
        </authorList>
    </citation>
    <scope>NUCLEOTIDE SEQUENCE [LARGE SCALE GENOMIC DNA]</scope>
    <source>
        <strain evidence="2 3">SS37A-Re</strain>
    </source>
</reference>
<geneLocation type="plasmid" evidence="2 3">
    <name>pSS37A-Re-2</name>
</geneLocation>
<dbReference type="EMBL" id="AP027144">
    <property type="protein sequence ID" value="BDV36314.1"/>
    <property type="molecule type" value="Genomic_DNA"/>
</dbReference>
<gene>
    <name evidence="2" type="ORF">SS37A_38440</name>
</gene>
<dbReference type="Pfam" id="PF12083">
    <property type="entry name" value="DUF3560"/>
    <property type="match status" value="1"/>
</dbReference>
<keyword evidence="3" id="KW-1185">Reference proteome</keyword>
<evidence type="ECO:0000256" key="1">
    <source>
        <dbReference type="SAM" id="Coils"/>
    </source>
</evidence>
<dbReference type="InterPro" id="IPR021944">
    <property type="entry name" value="DUF3560"/>
</dbReference>
<protein>
    <recommendedName>
        <fullName evidence="4">DUF3560 domain-containing protein</fullName>
    </recommendedName>
</protein>
<accession>A0ABM8EE48</accession>
<proteinExistence type="predicted"/>
<name>A0ABM8EE48_9HYPH</name>
<evidence type="ECO:0000313" key="2">
    <source>
        <dbReference type="EMBL" id="BDV36314.1"/>
    </source>
</evidence>